<organism evidence="1 2">
    <name type="scientific">Streptomyces cellulosae</name>
    <dbReference type="NCBI Taxonomy" id="1968"/>
    <lineage>
        <taxon>Bacteria</taxon>
        <taxon>Bacillati</taxon>
        <taxon>Actinomycetota</taxon>
        <taxon>Actinomycetes</taxon>
        <taxon>Kitasatosporales</taxon>
        <taxon>Streptomycetaceae</taxon>
        <taxon>Streptomyces</taxon>
    </lineage>
</organism>
<dbReference type="RefSeq" id="WP_359597878.1">
    <property type="nucleotide sequence ID" value="NZ_JBHVBU010000054.1"/>
</dbReference>
<evidence type="ECO:0000313" key="1">
    <source>
        <dbReference type="EMBL" id="MFE7965253.1"/>
    </source>
</evidence>
<evidence type="ECO:0000313" key="2">
    <source>
        <dbReference type="Proteomes" id="UP001600650"/>
    </source>
</evidence>
<gene>
    <name evidence="1" type="ORF">ACFU0X_19850</name>
</gene>
<name>A0ABW6JIR4_STRCE</name>
<reference evidence="1 2" key="1">
    <citation type="submission" date="2024-09" db="EMBL/GenBank/DDBJ databases">
        <title>The Natural Products Discovery Center: Release of the First 8490 Sequenced Strains for Exploring Actinobacteria Biosynthetic Diversity.</title>
        <authorList>
            <person name="Kalkreuter E."/>
            <person name="Kautsar S.A."/>
            <person name="Yang D."/>
            <person name="Bader C.D."/>
            <person name="Teijaro C.N."/>
            <person name="Fluegel L."/>
            <person name="Davis C.M."/>
            <person name="Simpson J.R."/>
            <person name="Lauterbach L."/>
            <person name="Steele A.D."/>
            <person name="Gui C."/>
            <person name="Meng S."/>
            <person name="Li G."/>
            <person name="Viehrig K."/>
            <person name="Ye F."/>
            <person name="Su P."/>
            <person name="Kiefer A.F."/>
            <person name="Nichols A."/>
            <person name="Cepeda A.J."/>
            <person name="Yan W."/>
            <person name="Fan B."/>
            <person name="Jiang Y."/>
            <person name="Adhikari A."/>
            <person name="Zheng C.-J."/>
            <person name="Schuster L."/>
            <person name="Cowan T.M."/>
            <person name="Smanski M.J."/>
            <person name="Chevrette M.G."/>
            <person name="De Carvalho L.P.S."/>
            <person name="Shen B."/>
        </authorList>
    </citation>
    <scope>NUCLEOTIDE SEQUENCE [LARGE SCALE GENOMIC DNA]</scope>
    <source>
        <strain evidence="1 2">NPDC057399</strain>
    </source>
</reference>
<comment type="caution">
    <text evidence="1">The sequence shown here is derived from an EMBL/GenBank/DDBJ whole genome shotgun (WGS) entry which is preliminary data.</text>
</comment>
<dbReference type="EMBL" id="JBHVBU010000054">
    <property type="protein sequence ID" value="MFE7965253.1"/>
    <property type="molecule type" value="Genomic_DNA"/>
</dbReference>
<dbReference type="Proteomes" id="UP001600650">
    <property type="component" value="Unassembled WGS sequence"/>
</dbReference>
<protein>
    <submittedName>
        <fullName evidence="1">Uncharacterized protein</fullName>
    </submittedName>
</protein>
<sequence length="336" mass="38325">MSNPATPQALVHVDTHADVTFTWDGWMQIHITNGTSVPWQAWPNRIDVREPDLRRDDLKSLFPHHPDDPSVHFIPVTQANLADASRTWMDGGYITAGRRDYTRYPWEAGTWGWICGALDVRYRGGDYIEATPHDTNSWQPIIDITLDGYAPDLVSTTWLRERVDGWLLAFLEYYGIDTDAEDIHDAAMAWTRHHLPTSSNSMSPATAWSTWVAKKVTGLWQSGEWQQLRDAGRAWRSVYERPWYEARTAPDGTRWNFLWTGTPFAYAYSPDLPASPYDRLLTHRPAKDVGPRSAHRVRERLTRLADDWMSGPALKPQEATAWSAEVYASSGLTRTA</sequence>
<proteinExistence type="predicted"/>
<accession>A0ABW6JIR4</accession>
<keyword evidence="2" id="KW-1185">Reference proteome</keyword>